<dbReference type="Proteomes" id="UP000616499">
    <property type="component" value="Unassembled WGS sequence"/>
</dbReference>
<evidence type="ECO:0000313" key="3">
    <source>
        <dbReference type="EMBL" id="GGM19219.1"/>
    </source>
</evidence>
<dbReference type="SUPFAM" id="SSF53756">
    <property type="entry name" value="UDP-Glycosyltransferase/glycogen phosphorylase"/>
    <property type="match status" value="1"/>
</dbReference>
<evidence type="ECO:0000259" key="2">
    <source>
        <dbReference type="Pfam" id="PF13439"/>
    </source>
</evidence>
<sequence length="353" mass="39370">MKIAQIAPLYEAVPPKLYGGTERVVAHLTDALVDLGHEVTLFAAGGSQTSAAQTIGRDQPLRLDPAPLKSDLASHLNMLYEVRQRADEFDLLHFHIDLLHFPFFEKIAGRTLTTLHGRLDLKDLPGTYLHWKQFPLVSISRHQRTPLPFANWQGTIHHGLSPVAYTFKKDAGKYLAFLGRISPEKRPDRAIAIAIAAGIPLKIAAKVDNADREYFERDIRPLLSHPLIEFIGEIGDSEKSEFLGNAHALLFPIDWPEPFGLVMIEAMACGTPVIAWRCGSVSEVIDEGVTGFVVDSEAEAIDATSRVMDLDRQAIRDVYEVRFSADAMARHYVHLYQQLLGEDDPQLPLRKIA</sequence>
<dbReference type="GO" id="GO:0016740">
    <property type="term" value="F:transferase activity"/>
    <property type="evidence" value="ECO:0007669"/>
    <property type="project" value="UniProtKB-KW"/>
</dbReference>
<feature type="domain" description="Glycosyltransferase subfamily 4-like N-terminal" evidence="2">
    <location>
        <begin position="18"/>
        <end position="126"/>
    </location>
</feature>
<comment type="caution">
    <text evidence="3">The sequence shown here is derived from an EMBL/GenBank/DDBJ whole genome shotgun (WGS) entry which is preliminary data.</text>
</comment>
<dbReference type="PANTHER" id="PTHR12526">
    <property type="entry name" value="GLYCOSYLTRANSFERASE"/>
    <property type="match status" value="1"/>
</dbReference>
<dbReference type="InterPro" id="IPR001296">
    <property type="entry name" value="Glyco_trans_1"/>
</dbReference>
<dbReference type="Gene3D" id="3.40.50.2000">
    <property type="entry name" value="Glycogen Phosphorylase B"/>
    <property type="match status" value="2"/>
</dbReference>
<dbReference type="PANTHER" id="PTHR12526:SF595">
    <property type="entry name" value="BLL5217 PROTEIN"/>
    <property type="match status" value="1"/>
</dbReference>
<keyword evidence="4" id="KW-1185">Reference proteome</keyword>
<dbReference type="Pfam" id="PF00534">
    <property type="entry name" value="Glycos_transf_1"/>
    <property type="match status" value="1"/>
</dbReference>
<dbReference type="RefSeq" id="WP_188867185.1">
    <property type="nucleotide sequence ID" value="NZ_BMNW01000007.1"/>
</dbReference>
<gene>
    <name evidence="3" type="ORF">GCM10009425_32630</name>
</gene>
<dbReference type="InterPro" id="IPR028098">
    <property type="entry name" value="Glyco_trans_4-like_N"/>
</dbReference>
<keyword evidence="3" id="KW-0808">Transferase</keyword>
<evidence type="ECO:0000259" key="1">
    <source>
        <dbReference type="Pfam" id="PF00534"/>
    </source>
</evidence>
<accession>A0ABQ2GZD2</accession>
<evidence type="ECO:0000313" key="4">
    <source>
        <dbReference type="Proteomes" id="UP000616499"/>
    </source>
</evidence>
<dbReference type="CDD" id="cd03802">
    <property type="entry name" value="GT4_AviGT4-like"/>
    <property type="match status" value="1"/>
</dbReference>
<dbReference type="Pfam" id="PF13439">
    <property type="entry name" value="Glyco_transf_4"/>
    <property type="match status" value="1"/>
</dbReference>
<protein>
    <submittedName>
        <fullName evidence="3">Glycosyl transferase</fullName>
    </submittedName>
</protein>
<dbReference type="EMBL" id="BMNW01000007">
    <property type="protein sequence ID" value="GGM19219.1"/>
    <property type="molecule type" value="Genomic_DNA"/>
</dbReference>
<proteinExistence type="predicted"/>
<reference evidence="4" key="1">
    <citation type="journal article" date="2019" name="Int. J. Syst. Evol. Microbiol.">
        <title>The Global Catalogue of Microorganisms (GCM) 10K type strain sequencing project: providing services to taxonomists for standard genome sequencing and annotation.</title>
        <authorList>
            <consortium name="The Broad Institute Genomics Platform"/>
            <consortium name="The Broad Institute Genome Sequencing Center for Infectious Disease"/>
            <person name="Wu L."/>
            <person name="Ma J."/>
        </authorList>
    </citation>
    <scope>NUCLEOTIDE SEQUENCE [LARGE SCALE GENOMIC DNA]</scope>
    <source>
        <strain evidence="4">JCM 13501</strain>
    </source>
</reference>
<feature type="domain" description="Glycosyl transferase family 1" evidence="1">
    <location>
        <begin position="169"/>
        <end position="301"/>
    </location>
</feature>
<name>A0ABQ2GZD2_9PSED</name>
<organism evidence="3 4">
    <name type="scientific">Pseudomonas asuensis</name>
    <dbReference type="NCBI Taxonomy" id="1825787"/>
    <lineage>
        <taxon>Bacteria</taxon>
        <taxon>Pseudomonadati</taxon>
        <taxon>Pseudomonadota</taxon>
        <taxon>Gammaproteobacteria</taxon>
        <taxon>Pseudomonadales</taxon>
        <taxon>Pseudomonadaceae</taxon>
        <taxon>Pseudomonas</taxon>
    </lineage>
</organism>